<dbReference type="EMBL" id="MT437279">
    <property type="protein sequence ID" value="QRX85526.1"/>
    <property type="molecule type" value="Genomic_DNA"/>
</dbReference>
<reference evidence="1" key="1">
    <citation type="journal article" name="Microorganisms">
        <title>Unravelling the Features of Success of VIM-Producing ST111 and ST235 Pseudomonas aeruginosa in a Greek Hospital.</title>
        <authorList>
            <person name="Papagiannitsis C.C."/>
            <person name="Verra A."/>
            <person name="Galani V."/>
            <person name="Xitsas S."/>
            <person name="Bitar I."/>
            <person name="Hrabak J."/>
            <person name="Petinaki E."/>
        </authorList>
    </citation>
    <scope>NUCLEOTIDE SEQUENCE</scope>
    <source>
        <strain evidence="1">Pae9047-Lar</strain>
    </source>
</reference>
<organism evidence="1">
    <name type="scientific">Pseudomonas aeruginosa</name>
    <dbReference type="NCBI Taxonomy" id="287"/>
    <lineage>
        <taxon>Bacteria</taxon>
        <taxon>Pseudomonadati</taxon>
        <taxon>Pseudomonadota</taxon>
        <taxon>Gammaproteobacteria</taxon>
        <taxon>Pseudomonadales</taxon>
        <taxon>Pseudomonadaceae</taxon>
        <taxon>Pseudomonas</taxon>
    </lineage>
</organism>
<evidence type="ECO:0000313" key="1">
    <source>
        <dbReference type="EMBL" id="QRX85526.1"/>
    </source>
</evidence>
<proteinExistence type="predicted"/>
<protein>
    <submittedName>
        <fullName evidence="1">Uncharacterized protein</fullName>
    </submittedName>
</protein>
<sequence length="113" mass="12115">MERIGRVKQAGLEQTGIGIPHVAGDDREHHFSHQHRRTPRTYPWPWMARLCAGRAAHIELVGIQGSAGGRHHRAAVGGQAGCAGAAAIRCVLVRPRVAGRCGGRMGCCCQYLG</sequence>
<dbReference type="AlphaFoldDB" id="A0A894X7J1"/>
<name>A0A894X7J1_PSEAI</name>
<accession>A0A894X7J1</accession>